<dbReference type="AlphaFoldDB" id="A0A077WD68"/>
<dbReference type="PROSITE" id="PS50102">
    <property type="entry name" value="RRM"/>
    <property type="match status" value="2"/>
</dbReference>
<reference evidence="6" key="1">
    <citation type="journal article" date="2014" name="Genome Announc.">
        <title>De novo whole-genome sequence and genome annotation of Lichtheimia ramosa.</title>
        <authorList>
            <person name="Linde J."/>
            <person name="Schwartze V."/>
            <person name="Binder U."/>
            <person name="Lass-Florl C."/>
            <person name="Voigt K."/>
            <person name="Horn F."/>
        </authorList>
    </citation>
    <scope>NUCLEOTIDE SEQUENCE</scope>
    <source>
        <strain evidence="6">JMRC FSU:6197</strain>
    </source>
</reference>
<dbReference type="PANTHER" id="PTHR23236:SF119">
    <property type="entry name" value="NUCLEAR RNA-BINDING PROTEIN SART-3"/>
    <property type="match status" value="1"/>
</dbReference>
<dbReference type="SMART" id="SM00360">
    <property type="entry name" value="RRM"/>
    <property type="match status" value="2"/>
</dbReference>
<feature type="compositionally biased region" description="Basic and acidic residues" evidence="4">
    <location>
        <begin position="24"/>
        <end position="39"/>
    </location>
</feature>
<dbReference type="Gene3D" id="3.30.70.330">
    <property type="match status" value="2"/>
</dbReference>
<protein>
    <recommendedName>
        <fullName evidence="5">RRM domain-containing protein</fullName>
    </recommendedName>
</protein>
<organism evidence="6">
    <name type="scientific">Lichtheimia ramosa</name>
    <dbReference type="NCBI Taxonomy" id="688394"/>
    <lineage>
        <taxon>Eukaryota</taxon>
        <taxon>Fungi</taxon>
        <taxon>Fungi incertae sedis</taxon>
        <taxon>Mucoromycota</taxon>
        <taxon>Mucoromycotina</taxon>
        <taxon>Mucoromycetes</taxon>
        <taxon>Mucorales</taxon>
        <taxon>Lichtheimiaceae</taxon>
        <taxon>Lichtheimia</taxon>
    </lineage>
</organism>
<feature type="compositionally biased region" description="Basic residues" evidence="4">
    <location>
        <begin position="219"/>
        <end position="229"/>
    </location>
</feature>
<evidence type="ECO:0000256" key="3">
    <source>
        <dbReference type="PROSITE-ProRule" id="PRU00176"/>
    </source>
</evidence>
<gene>
    <name evidence="6" type="ORF">LRAMOSA07088</name>
</gene>
<evidence type="ECO:0000256" key="2">
    <source>
        <dbReference type="ARBA" id="ARBA00022884"/>
    </source>
</evidence>
<name>A0A077WD68_9FUNG</name>
<evidence type="ECO:0000256" key="4">
    <source>
        <dbReference type="SAM" id="MobiDB-lite"/>
    </source>
</evidence>
<dbReference type="SUPFAM" id="SSF54928">
    <property type="entry name" value="RNA-binding domain, RBD"/>
    <property type="match status" value="2"/>
</dbReference>
<feature type="region of interest" description="Disordered" evidence="4">
    <location>
        <begin position="18"/>
        <end position="39"/>
    </location>
</feature>
<keyword evidence="1" id="KW-0677">Repeat</keyword>
<feature type="region of interest" description="Disordered" evidence="4">
    <location>
        <begin position="209"/>
        <end position="247"/>
    </location>
</feature>
<dbReference type="InterPro" id="IPR000504">
    <property type="entry name" value="RRM_dom"/>
</dbReference>
<dbReference type="PANTHER" id="PTHR23236">
    <property type="entry name" value="EUKARYOTIC TRANSLATION INITIATION FACTOR 4B/4H"/>
    <property type="match status" value="1"/>
</dbReference>
<dbReference type="InterPro" id="IPR012677">
    <property type="entry name" value="Nucleotide-bd_a/b_plait_sf"/>
</dbReference>
<dbReference type="OrthoDB" id="439808at2759"/>
<evidence type="ECO:0000259" key="5">
    <source>
        <dbReference type="PROSITE" id="PS50102"/>
    </source>
</evidence>
<dbReference type="Pfam" id="PF00076">
    <property type="entry name" value="RRM_1"/>
    <property type="match status" value="2"/>
</dbReference>
<evidence type="ECO:0000256" key="1">
    <source>
        <dbReference type="ARBA" id="ARBA00022737"/>
    </source>
</evidence>
<dbReference type="EMBL" id="LK023314">
    <property type="protein sequence ID" value="CDS04133.1"/>
    <property type="molecule type" value="Genomic_DNA"/>
</dbReference>
<keyword evidence="2 3" id="KW-0694">RNA-binding</keyword>
<dbReference type="InterPro" id="IPR035979">
    <property type="entry name" value="RBD_domain_sf"/>
</dbReference>
<proteinExistence type="predicted"/>
<accession>A0A077WD68</accession>
<dbReference type="GO" id="GO:0003723">
    <property type="term" value="F:RNA binding"/>
    <property type="evidence" value="ECO:0007669"/>
    <property type="project" value="UniProtKB-UniRule"/>
</dbReference>
<sequence length="247" mass="27464">MLIHPDRARLQETNTRFQRNNKRKFNDKDAATAEEPKKPKIDLPDNLKAYIVFVTGIKATVTETALRTHFGGCGNIQRVKLTPRYAHIEFDNKSAVEAALKMDGIPLVEGEHKLKVKLAKESVANAQSSVVFFTGFDTMLDVADIEKAVHKKFSKYGTIVGDIRIPLSHNKKSLKQPKGVGYVKMSSVDEAKKVIKKLSGKEVAGGTLRLDYSDDMSTKPKKEKKKKNDKKTPTSTDSNNVEDTSSS</sequence>
<dbReference type="CDD" id="cd00590">
    <property type="entry name" value="RRM_SF"/>
    <property type="match status" value="2"/>
</dbReference>
<feature type="domain" description="RRM" evidence="5">
    <location>
        <begin position="50"/>
        <end position="121"/>
    </location>
</feature>
<evidence type="ECO:0000313" key="6">
    <source>
        <dbReference type="EMBL" id="CDS04133.1"/>
    </source>
</evidence>
<feature type="domain" description="RRM" evidence="5">
    <location>
        <begin position="129"/>
        <end position="215"/>
    </location>
</feature>